<dbReference type="AlphaFoldDB" id="A0A382RFD2"/>
<proteinExistence type="inferred from homology"/>
<dbReference type="GO" id="GO:0016616">
    <property type="term" value="F:oxidoreductase activity, acting on the CH-OH group of donors, NAD or NADP as acceptor"/>
    <property type="evidence" value="ECO:0007669"/>
    <property type="project" value="TreeGrafter"/>
</dbReference>
<accession>A0A382RFD2</accession>
<reference evidence="4" key="1">
    <citation type="submission" date="2018-05" db="EMBL/GenBank/DDBJ databases">
        <authorList>
            <person name="Lanie J.A."/>
            <person name="Ng W.-L."/>
            <person name="Kazmierczak K.M."/>
            <person name="Andrzejewski T.M."/>
            <person name="Davidsen T.M."/>
            <person name="Wayne K.J."/>
            <person name="Tettelin H."/>
            <person name="Glass J.I."/>
            <person name="Rusch D."/>
            <person name="Podicherti R."/>
            <person name="Tsui H.-C.T."/>
            <person name="Winkler M.E."/>
        </authorList>
    </citation>
    <scope>NUCLEOTIDE SEQUENCE</scope>
</reference>
<evidence type="ECO:0000256" key="1">
    <source>
        <dbReference type="ARBA" id="ARBA00023002"/>
    </source>
</evidence>
<evidence type="ECO:0000256" key="2">
    <source>
        <dbReference type="ARBA" id="ARBA00023445"/>
    </source>
</evidence>
<feature type="domain" description="NAD-dependent epimerase/dehydratase" evidence="3">
    <location>
        <begin position="10"/>
        <end position="168"/>
    </location>
</feature>
<dbReference type="InterPro" id="IPR001509">
    <property type="entry name" value="Epimerase_deHydtase"/>
</dbReference>
<organism evidence="4">
    <name type="scientific">marine metagenome</name>
    <dbReference type="NCBI Taxonomy" id="408172"/>
    <lineage>
        <taxon>unclassified sequences</taxon>
        <taxon>metagenomes</taxon>
        <taxon>ecological metagenomes</taxon>
    </lineage>
</organism>
<evidence type="ECO:0000313" key="4">
    <source>
        <dbReference type="EMBL" id="SVC96419.1"/>
    </source>
</evidence>
<dbReference type="Pfam" id="PF01370">
    <property type="entry name" value="Epimerase"/>
    <property type="match status" value="1"/>
</dbReference>
<dbReference type="EMBL" id="UINC01121331">
    <property type="protein sequence ID" value="SVC96419.1"/>
    <property type="molecule type" value="Genomic_DNA"/>
</dbReference>
<keyword evidence="1" id="KW-0560">Oxidoreductase</keyword>
<dbReference type="PANTHER" id="PTHR10366:SF564">
    <property type="entry name" value="STEROL-4-ALPHA-CARBOXYLATE 3-DEHYDROGENASE, DECARBOXYLATING"/>
    <property type="match status" value="1"/>
</dbReference>
<comment type="similarity">
    <text evidence="2">Belongs to the NAD(P)-dependent epimerase/dehydratase family. Dihydroflavonol-4-reductase subfamily.</text>
</comment>
<name>A0A382RFD2_9ZZZZ</name>
<dbReference type="SUPFAM" id="SSF51735">
    <property type="entry name" value="NAD(P)-binding Rossmann-fold domains"/>
    <property type="match status" value="1"/>
</dbReference>
<dbReference type="PANTHER" id="PTHR10366">
    <property type="entry name" value="NAD DEPENDENT EPIMERASE/DEHYDRATASE"/>
    <property type="match status" value="1"/>
</dbReference>
<gene>
    <name evidence="4" type="ORF">METZ01_LOCUS349273</name>
</gene>
<evidence type="ECO:0000259" key="3">
    <source>
        <dbReference type="Pfam" id="PF01370"/>
    </source>
</evidence>
<dbReference type="InterPro" id="IPR036291">
    <property type="entry name" value="NAD(P)-bd_dom_sf"/>
</dbReference>
<dbReference type="InterPro" id="IPR050425">
    <property type="entry name" value="NAD(P)_dehydrat-like"/>
</dbReference>
<sequence>MSDTGEVKNVLVTGSAGRIGQAVVLELLSRGHLVQGYDRLPSPNLENAFVAELNNPEDLTKAMDGVETLVHLAATPDDVDDALGELFPPNINGLYHVMEAARASGVRRIVLASSGQVNWFRSFNGPWPIDEKALTTPKGWYAATKMFLESIGYSYSMNHNMSVIVARLGWCPRDEDQVREIAAEMNFKDVYLSPGDAGRFFAGCVEAADDVSHAVLYATSKPVDVLRYDLGLAKAIANFEPQEQWPDGTEIITGQRWED</sequence>
<protein>
    <recommendedName>
        <fullName evidence="3">NAD-dependent epimerase/dehydratase domain-containing protein</fullName>
    </recommendedName>
</protein>
<dbReference type="Gene3D" id="3.40.50.720">
    <property type="entry name" value="NAD(P)-binding Rossmann-like Domain"/>
    <property type="match status" value="1"/>
</dbReference>